<comment type="subcellular location">
    <subcellularLocation>
        <location evidence="1">Cytoplasm</location>
    </subcellularLocation>
</comment>
<dbReference type="Pfam" id="PF14011">
    <property type="entry name" value="ESX-1_EspG"/>
    <property type="match status" value="1"/>
</dbReference>
<dbReference type="Proteomes" id="UP000295444">
    <property type="component" value="Unassembled WGS sequence"/>
</dbReference>
<dbReference type="InterPro" id="IPR025734">
    <property type="entry name" value="EspG"/>
</dbReference>
<gene>
    <name evidence="5" type="ORF">EV186_101908</name>
</gene>
<dbReference type="EMBL" id="SNXZ01000001">
    <property type="protein sequence ID" value="TDQ04945.1"/>
    <property type="molecule type" value="Genomic_DNA"/>
</dbReference>
<comment type="caution">
    <text evidence="5">The sequence shown here is derived from an EMBL/GenBank/DDBJ whole genome shotgun (WGS) entry which is preliminary data.</text>
</comment>
<evidence type="ECO:0000256" key="3">
    <source>
        <dbReference type="ARBA" id="ARBA00022490"/>
    </source>
</evidence>
<organism evidence="5 6">
    <name type="scientific">Labedaea rhizosphaerae</name>
    <dbReference type="NCBI Taxonomy" id="598644"/>
    <lineage>
        <taxon>Bacteria</taxon>
        <taxon>Bacillati</taxon>
        <taxon>Actinomycetota</taxon>
        <taxon>Actinomycetes</taxon>
        <taxon>Pseudonocardiales</taxon>
        <taxon>Pseudonocardiaceae</taxon>
        <taxon>Labedaea</taxon>
    </lineage>
</organism>
<keyword evidence="3" id="KW-0963">Cytoplasm</keyword>
<evidence type="ECO:0000313" key="6">
    <source>
        <dbReference type="Proteomes" id="UP000295444"/>
    </source>
</evidence>
<sequence length="260" mass="28703">MVAPRAFSLSHSEFDFVWERLDVGERPYPLDVRSHGMTFDERDQLRKQTFDDLADRGLADGDDLAQDLEDMLLLLVRNSVTIDGQLMIRERLQVLAAARGDRGVLAVLTEDVLRLIPVRGTALPAALVQLLPDTPAGPGGEVRMPNAAFTAAVEEYERLGFTAFESALADAGITGRDIRTLATLIETNRKAGGQFAANATDRLNRRTRTPVLNWIDTEAGRYSVQASTSRDGETWLTFAPADSARIEHRLRELLAAVTEE</sequence>
<comment type="similarity">
    <text evidence="2">Belongs to the EspG family.</text>
</comment>
<name>A0A4V3D091_LABRH</name>
<dbReference type="AlphaFoldDB" id="A0A4V3D091"/>
<keyword evidence="6" id="KW-1185">Reference proteome</keyword>
<keyword evidence="4" id="KW-0143">Chaperone</keyword>
<proteinExistence type="inferred from homology"/>
<reference evidence="5 6" key="1">
    <citation type="submission" date="2019-03" db="EMBL/GenBank/DDBJ databases">
        <title>Genomic Encyclopedia of Type Strains, Phase IV (KMG-IV): sequencing the most valuable type-strain genomes for metagenomic binning, comparative biology and taxonomic classification.</title>
        <authorList>
            <person name="Goeker M."/>
        </authorList>
    </citation>
    <scope>NUCLEOTIDE SEQUENCE [LARGE SCALE GENOMIC DNA]</scope>
    <source>
        <strain evidence="5 6">DSM 45361</strain>
    </source>
</reference>
<evidence type="ECO:0000256" key="1">
    <source>
        <dbReference type="ARBA" id="ARBA00004496"/>
    </source>
</evidence>
<evidence type="ECO:0000256" key="2">
    <source>
        <dbReference type="ARBA" id="ARBA00006411"/>
    </source>
</evidence>
<evidence type="ECO:0000313" key="5">
    <source>
        <dbReference type="EMBL" id="TDQ04945.1"/>
    </source>
</evidence>
<evidence type="ECO:0000256" key="4">
    <source>
        <dbReference type="ARBA" id="ARBA00023186"/>
    </source>
</evidence>
<accession>A0A4V3D091</accession>
<dbReference type="RefSeq" id="WP_133847778.1">
    <property type="nucleotide sequence ID" value="NZ_SNXZ01000001.1"/>
</dbReference>
<protein>
    <submittedName>
        <fullName evidence="5">ESAT-6 protein secretion system EspG family protein</fullName>
    </submittedName>
</protein>
<dbReference type="OrthoDB" id="5175124at2"/>